<gene>
    <name evidence="1" type="ORF">LSAA_8429</name>
</gene>
<evidence type="ECO:0000313" key="1">
    <source>
        <dbReference type="EMBL" id="CAF2930818.1"/>
    </source>
</evidence>
<dbReference type="InterPro" id="IPR001141">
    <property type="entry name" value="Ribosomal_eL27"/>
</dbReference>
<dbReference type="GO" id="GO:0003735">
    <property type="term" value="F:structural constituent of ribosome"/>
    <property type="evidence" value="ECO:0007669"/>
    <property type="project" value="InterPro"/>
</dbReference>
<dbReference type="InterPro" id="IPR038655">
    <property type="entry name" value="Ribosomal_eL27_sf"/>
</dbReference>
<dbReference type="EMBL" id="HG994583">
    <property type="protein sequence ID" value="CAF2930818.1"/>
    <property type="molecule type" value="Genomic_DNA"/>
</dbReference>
<name>A0A7R8CXF3_LEPSM</name>
<evidence type="ECO:0000313" key="2">
    <source>
        <dbReference type="Proteomes" id="UP000675881"/>
    </source>
</evidence>
<organism evidence="1 2">
    <name type="scientific">Lepeophtheirus salmonis</name>
    <name type="common">Salmon louse</name>
    <name type="synonym">Caligus salmonis</name>
    <dbReference type="NCBI Taxonomy" id="72036"/>
    <lineage>
        <taxon>Eukaryota</taxon>
        <taxon>Metazoa</taxon>
        <taxon>Ecdysozoa</taxon>
        <taxon>Arthropoda</taxon>
        <taxon>Crustacea</taxon>
        <taxon>Multicrustacea</taxon>
        <taxon>Hexanauplia</taxon>
        <taxon>Copepoda</taxon>
        <taxon>Siphonostomatoida</taxon>
        <taxon>Caligidae</taxon>
        <taxon>Lepeophtheirus</taxon>
    </lineage>
</organism>
<dbReference type="AlphaFoldDB" id="A0A7R8CXF3"/>
<accession>A0A7R8CXF3</accession>
<dbReference type="PANTHER" id="PTHR10497">
    <property type="entry name" value="60S RIBOSOMAL PROTEIN L27"/>
    <property type="match status" value="1"/>
</dbReference>
<proteinExistence type="predicted"/>
<dbReference type="GO" id="GO:0005840">
    <property type="term" value="C:ribosome"/>
    <property type="evidence" value="ECO:0007669"/>
    <property type="project" value="InterPro"/>
</dbReference>
<dbReference type="Gene3D" id="2.30.30.770">
    <property type="match status" value="1"/>
</dbReference>
<dbReference type="Proteomes" id="UP000675881">
    <property type="component" value="Chromosome 4"/>
</dbReference>
<keyword evidence="2" id="KW-1185">Reference proteome</keyword>
<sequence>MHYSAIRCNDPDHHYRGGMICGSDEGHLINKVSQVVVVLGFSGMANGSEYCILKGGRIVVVLSERFTGREAIIGRPTDQENGEKSFGHPLLAGSDRYPRKVTKVIIRKRSSYPLSPNLFSRSSTTIIGCLLVTMWALIWISSASTYEALNDQMKKNKVGPLVPNDFKGKYYSGNS</sequence>
<protein>
    <submittedName>
        <fullName evidence="1">RP-L27e</fullName>
    </submittedName>
</protein>
<dbReference type="OrthoDB" id="2365484at2759"/>
<dbReference type="GO" id="GO:0006412">
    <property type="term" value="P:translation"/>
    <property type="evidence" value="ECO:0007669"/>
    <property type="project" value="InterPro"/>
</dbReference>
<reference evidence="1" key="1">
    <citation type="submission" date="2021-02" db="EMBL/GenBank/DDBJ databases">
        <authorList>
            <person name="Bekaert M."/>
        </authorList>
    </citation>
    <scope>NUCLEOTIDE SEQUENCE</scope>
    <source>
        <strain evidence="1">IoA-00</strain>
    </source>
</reference>